<proteinExistence type="predicted"/>
<accession>A0A9P6CWY3</accession>
<gene>
    <name evidence="2" type="ORF">BDN70DRAFT_936182</name>
</gene>
<comment type="caution">
    <text evidence="2">The sequence shown here is derived from an EMBL/GenBank/DDBJ whole genome shotgun (WGS) entry which is preliminary data.</text>
</comment>
<name>A0A9P6CWY3_9AGAR</name>
<dbReference type="Proteomes" id="UP000807469">
    <property type="component" value="Unassembled WGS sequence"/>
</dbReference>
<sequence length="149" mass="16780">MAISIGTWDMWLWNAYNAINNESLVKKAFENCTVREWNLSYECLTGVAARSKLRNIKETDPLFWKELTMHDTSVNLPPENDPQPEDVVNQTCDDFDDSNIPVQDLVESMITNTIPEGCSMDSAGRLEARTEAETFDSEEAVQVDVGGDK</sequence>
<evidence type="ECO:0000313" key="3">
    <source>
        <dbReference type="Proteomes" id="UP000807469"/>
    </source>
</evidence>
<keyword evidence="3" id="KW-1185">Reference proteome</keyword>
<organism evidence="2 3">
    <name type="scientific">Pholiota conissans</name>
    <dbReference type="NCBI Taxonomy" id="109636"/>
    <lineage>
        <taxon>Eukaryota</taxon>
        <taxon>Fungi</taxon>
        <taxon>Dikarya</taxon>
        <taxon>Basidiomycota</taxon>
        <taxon>Agaricomycotina</taxon>
        <taxon>Agaricomycetes</taxon>
        <taxon>Agaricomycetidae</taxon>
        <taxon>Agaricales</taxon>
        <taxon>Agaricineae</taxon>
        <taxon>Strophariaceae</taxon>
        <taxon>Pholiota</taxon>
    </lineage>
</organism>
<evidence type="ECO:0000256" key="1">
    <source>
        <dbReference type="SAM" id="MobiDB-lite"/>
    </source>
</evidence>
<reference evidence="2" key="1">
    <citation type="submission" date="2020-11" db="EMBL/GenBank/DDBJ databases">
        <authorList>
            <consortium name="DOE Joint Genome Institute"/>
            <person name="Ahrendt S."/>
            <person name="Riley R."/>
            <person name="Andreopoulos W."/>
            <person name="Labutti K."/>
            <person name="Pangilinan J."/>
            <person name="Ruiz-Duenas F.J."/>
            <person name="Barrasa J.M."/>
            <person name="Sanchez-Garcia M."/>
            <person name="Camarero S."/>
            <person name="Miyauchi S."/>
            <person name="Serrano A."/>
            <person name="Linde D."/>
            <person name="Babiker R."/>
            <person name="Drula E."/>
            <person name="Ayuso-Fernandez I."/>
            <person name="Pacheco R."/>
            <person name="Padilla G."/>
            <person name="Ferreira P."/>
            <person name="Barriuso J."/>
            <person name="Kellner H."/>
            <person name="Castanera R."/>
            <person name="Alfaro M."/>
            <person name="Ramirez L."/>
            <person name="Pisabarro A.G."/>
            <person name="Kuo A."/>
            <person name="Tritt A."/>
            <person name="Lipzen A."/>
            <person name="He G."/>
            <person name="Yan M."/>
            <person name="Ng V."/>
            <person name="Cullen D."/>
            <person name="Martin F."/>
            <person name="Rosso M.-N."/>
            <person name="Henrissat B."/>
            <person name="Hibbett D."/>
            <person name="Martinez A.T."/>
            <person name="Grigoriev I.V."/>
        </authorList>
    </citation>
    <scope>NUCLEOTIDE SEQUENCE</scope>
    <source>
        <strain evidence="2">CIRM-BRFM 674</strain>
    </source>
</reference>
<feature type="region of interest" description="Disordered" evidence="1">
    <location>
        <begin position="130"/>
        <end position="149"/>
    </location>
</feature>
<dbReference type="AlphaFoldDB" id="A0A9P6CWY3"/>
<dbReference type="EMBL" id="MU155349">
    <property type="protein sequence ID" value="KAF9475058.1"/>
    <property type="molecule type" value="Genomic_DNA"/>
</dbReference>
<protein>
    <submittedName>
        <fullName evidence="2">Uncharacterized protein</fullName>
    </submittedName>
</protein>
<dbReference type="OrthoDB" id="3257623at2759"/>
<evidence type="ECO:0000313" key="2">
    <source>
        <dbReference type="EMBL" id="KAF9475058.1"/>
    </source>
</evidence>